<dbReference type="PANTHER" id="PTHR30328:SF54">
    <property type="entry name" value="HTH-TYPE TRANSCRIPTIONAL REPRESSOR SCO4008"/>
    <property type="match status" value="1"/>
</dbReference>
<dbReference type="InterPro" id="IPR001647">
    <property type="entry name" value="HTH_TetR"/>
</dbReference>
<keyword evidence="1 2" id="KW-0238">DNA-binding</keyword>
<feature type="DNA-binding region" description="H-T-H motif" evidence="2">
    <location>
        <begin position="31"/>
        <end position="50"/>
    </location>
</feature>
<gene>
    <name evidence="4" type="ORF">Asi02nite_50520</name>
</gene>
<dbReference type="SUPFAM" id="SSF48498">
    <property type="entry name" value="Tetracyclin repressor-like, C-terminal domain"/>
    <property type="match status" value="1"/>
</dbReference>
<reference evidence="4 5" key="1">
    <citation type="submission" date="2021-01" db="EMBL/GenBank/DDBJ databases">
        <title>Whole genome shotgun sequence of Asanoa siamensis NBRC 107932.</title>
        <authorList>
            <person name="Komaki H."/>
            <person name="Tamura T."/>
        </authorList>
    </citation>
    <scope>NUCLEOTIDE SEQUENCE [LARGE SCALE GENOMIC DNA]</scope>
    <source>
        <strain evidence="4 5">NBRC 107932</strain>
    </source>
</reference>
<keyword evidence="5" id="KW-1185">Reference proteome</keyword>
<evidence type="ECO:0000259" key="3">
    <source>
        <dbReference type="PROSITE" id="PS50977"/>
    </source>
</evidence>
<evidence type="ECO:0000256" key="1">
    <source>
        <dbReference type="ARBA" id="ARBA00023125"/>
    </source>
</evidence>
<dbReference type="Pfam" id="PF00440">
    <property type="entry name" value="TetR_N"/>
    <property type="match status" value="1"/>
</dbReference>
<evidence type="ECO:0000256" key="2">
    <source>
        <dbReference type="PROSITE-ProRule" id="PRU00335"/>
    </source>
</evidence>
<dbReference type="InterPro" id="IPR041467">
    <property type="entry name" value="Sco4008_C"/>
</dbReference>
<dbReference type="PANTHER" id="PTHR30328">
    <property type="entry name" value="TRANSCRIPTIONAL REPRESSOR"/>
    <property type="match status" value="1"/>
</dbReference>
<dbReference type="Proteomes" id="UP000604117">
    <property type="component" value="Unassembled WGS sequence"/>
</dbReference>
<protein>
    <submittedName>
        <fullName evidence="4">TetR family regulatory protein</fullName>
    </submittedName>
</protein>
<proteinExistence type="predicted"/>
<dbReference type="InterPro" id="IPR050109">
    <property type="entry name" value="HTH-type_TetR-like_transc_reg"/>
</dbReference>
<dbReference type="RefSeq" id="WP_203716394.1">
    <property type="nucleotide sequence ID" value="NZ_BONE01000044.1"/>
</dbReference>
<dbReference type="PROSITE" id="PS50977">
    <property type="entry name" value="HTH_TETR_2"/>
    <property type="match status" value="1"/>
</dbReference>
<evidence type="ECO:0000313" key="5">
    <source>
        <dbReference type="Proteomes" id="UP000604117"/>
    </source>
</evidence>
<comment type="caution">
    <text evidence="4">The sequence shown here is derived from an EMBL/GenBank/DDBJ whole genome shotgun (WGS) entry which is preliminary data.</text>
</comment>
<feature type="domain" description="HTH tetR-type" evidence="3">
    <location>
        <begin position="8"/>
        <end position="68"/>
    </location>
</feature>
<dbReference type="InterPro" id="IPR036271">
    <property type="entry name" value="Tet_transcr_reg_TetR-rel_C_sf"/>
</dbReference>
<dbReference type="SUPFAM" id="SSF46689">
    <property type="entry name" value="Homeodomain-like"/>
    <property type="match status" value="1"/>
</dbReference>
<dbReference type="Gene3D" id="1.10.357.10">
    <property type="entry name" value="Tetracycline Repressor, domain 2"/>
    <property type="match status" value="1"/>
</dbReference>
<dbReference type="Pfam" id="PF17926">
    <property type="entry name" value="TetR_C_21"/>
    <property type="match status" value="1"/>
</dbReference>
<evidence type="ECO:0000313" key="4">
    <source>
        <dbReference type="EMBL" id="GIF75534.1"/>
    </source>
</evidence>
<accession>A0ABQ4CW59</accession>
<sequence>MPPTGDAQETRRRLVEAAYREFAAHGIAGARVDRIAAAAGANKALIYFHFGNKDGLFTAVFEMIVSQALAEAPIDAADLPEYAGRLFDASEAHPDALRLATWHRLERAADQPPIQAVLDANQAKVDTIARAQAAGLITTRYTAAEILALVLTIANMWSVLSPEMHVTAPQDRATRRALVVSAVTTLIQP</sequence>
<name>A0ABQ4CW59_9ACTN</name>
<dbReference type="InterPro" id="IPR009057">
    <property type="entry name" value="Homeodomain-like_sf"/>
</dbReference>
<dbReference type="PRINTS" id="PR00455">
    <property type="entry name" value="HTHTETR"/>
</dbReference>
<dbReference type="EMBL" id="BONE01000044">
    <property type="protein sequence ID" value="GIF75534.1"/>
    <property type="molecule type" value="Genomic_DNA"/>
</dbReference>
<organism evidence="4 5">
    <name type="scientific">Asanoa siamensis</name>
    <dbReference type="NCBI Taxonomy" id="926357"/>
    <lineage>
        <taxon>Bacteria</taxon>
        <taxon>Bacillati</taxon>
        <taxon>Actinomycetota</taxon>
        <taxon>Actinomycetes</taxon>
        <taxon>Micromonosporales</taxon>
        <taxon>Micromonosporaceae</taxon>
        <taxon>Asanoa</taxon>
    </lineage>
</organism>